<protein>
    <submittedName>
        <fullName evidence="1">DUF1848 domain-containing protein</fullName>
    </submittedName>
</protein>
<evidence type="ECO:0000313" key="1">
    <source>
        <dbReference type="EMBL" id="MST98499.1"/>
    </source>
</evidence>
<sequence length="287" mass="31858">MIVSASRRTDIPAFYMEWMLARLRAGFALVRNPMNPAQVRRVGLTPEEADCIVFWSKNPAPLLARIGELESFGIPFGINFTLNAYRADFEPRLPPVETRLDTFRALAGRIGRRKMTWRYDPILFTPEYDETFHIDRFGRLAQALAGHTERCIVSFLDFYARTVRNTAGKSVCDPPPKDRNRLAAELARIGREYGIEVEACAESGLCLPAAACIGSSWVRAICGRGIDERKDPGQRPLCNCVRSADIGSVNCCPHGCLYCYANRTPGSARKNAAAYDPASPFLCSSPA</sequence>
<dbReference type="InterPro" id="IPR014998">
    <property type="entry name" value="DUF1848"/>
</dbReference>
<dbReference type="EMBL" id="VUNS01000019">
    <property type="protein sequence ID" value="MST98499.1"/>
    <property type="molecule type" value="Genomic_DNA"/>
</dbReference>
<organism evidence="1 2">
    <name type="scientific">Victivallis lenta</name>
    <dbReference type="NCBI Taxonomy" id="2606640"/>
    <lineage>
        <taxon>Bacteria</taxon>
        <taxon>Pseudomonadati</taxon>
        <taxon>Lentisphaerota</taxon>
        <taxon>Lentisphaeria</taxon>
        <taxon>Victivallales</taxon>
        <taxon>Victivallaceae</taxon>
        <taxon>Victivallis</taxon>
    </lineage>
</organism>
<dbReference type="Proteomes" id="UP000435649">
    <property type="component" value="Unassembled WGS sequence"/>
</dbReference>
<proteinExistence type="predicted"/>
<keyword evidence="2" id="KW-1185">Reference proteome</keyword>
<dbReference type="RefSeq" id="WP_154419470.1">
    <property type="nucleotide sequence ID" value="NZ_VUNS01000019.1"/>
</dbReference>
<gene>
    <name evidence="1" type="ORF">FYJ85_15765</name>
</gene>
<dbReference type="AlphaFoldDB" id="A0A844G882"/>
<dbReference type="Pfam" id="PF08902">
    <property type="entry name" value="DUF1848"/>
    <property type="match status" value="1"/>
</dbReference>
<comment type="caution">
    <text evidence="1">The sequence shown here is derived from an EMBL/GenBank/DDBJ whole genome shotgun (WGS) entry which is preliminary data.</text>
</comment>
<name>A0A844G882_9BACT</name>
<reference evidence="1 2" key="1">
    <citation type="submission" date="2019-08" db="EMBL/GenBank/DDBJ databases">
        <title>In-depth cultivation of the pig gut microbiome towards novel bacterial diversity and tailored functional studies.</title>
        <authorList>
            <person name="Wylensek D."/>
            <person name="Hitch T.C.A."/>
            <person name="Clavel T."/>
        </authorList>
    </citation>
    <scope>NUCLEOTIDE SEQUENCE [LARGE SCALE GENOMIC DNA]</scope>
    <source>
        <strain evidence="1 2">BBE-744-WT-12</strain>
    </source>
</reference>
<accession>A0A844G882</accession>
<evidence type="ECO:0000313" key="2">
    <source>
        <dbReference type="Proteomes" id="UP000435649"/>
    </source>
</evidence>